<keyword evidence="2" id="KW-1133">Transmembrane helix</keyword>
<name>A0ABP7VDS5_9ACTN</name>
<feature type="region of interest" description="Disordered" evidence="1">
    <location>
        <begin position="71"/>
        <end position="93"/>
    </location>
</feature>
<sequence length="141" mass="15449">MMSKTPSRRYRPLYLVCLTIACFGGLFTVTWGGGAIGASVEQMGKSRATARVLEVEGNRSQGHITVEFTTRDGRRVETEDRRRGWPADAGPGDEVEVVYDPNDAAGSVQRFQDVRKALVVVPCFTIVAVLSGVAAYRTRPR</sequence>
<proteinExistence type="predicted"/>
<keyword evidence="2" id="KW-0812">Transmembrane</keyword>
<reference evidence="4" key="1">
    <citation type="journal article" date="2019" name="Int. J. Syst. Evol. Microbiol.">
        <title>The Global Catalogue of Microorganisms (GCM) 10K type strain sequencing project: providing services to taxonomists for standard genome sequencing and annotation.</title>
        <authorList>
            <consortium name="The Broad Institute Genomics Platform"/>
            <consortium name="The Broad Institute Genome Sequencing Center for Infectious Disease"/>
            <person name="Wu L."/>
            <person name="Ma J."/>
        </authorList>
    </citation>
    <scope>NUCLEOTIDE SEQUENCE [LARGE SCALE GENOMIC DNA]</scope>
    <source>
        <strain evidence="4">JCM 16702</strain>
    </source>
</reference>
<feature type="transmembrane region" description="Helical" evidence="2">
    <location>
        <begin position="12"/>
        <end position="33"/>
    </location>
</feature>
<dbReference type="Proteomes" id="UP001500683">
    <property type="component" value="Unassembled WGS sequence"/>
</dbReference>
<keyword evidence="2" id="KW-0472">Membrane</keyword>
<evidence type="ECO:0000256" key="1">
    <source>
        <dbReference type="SAM" id="MobiDB-lite"/>
    </source>
</evidence>
<protein>
    <recommendedName>
        <fullName evidence="5">DUF3592 domain-containing protein</fullName>
    </recommendedName>
</protein>
<evidence type="ECO:0000256" key="2">
    <source>
        <dbReference type="SAM" id="Phobius"/>
    </source>
</evidence>
<dbReference type="EMBL" id="BAAAZG010000007">
    <property type="protein sequence ID" value="GAA4065040.1"/>
    <property type="molecule type" value="Genomic_DNA"/>
</dbReference>
<keyword evidence="4" id="KW-1185">Reference proteome</keyword>
<evidence type="ECO:0008006" key="5">
    <source>
        <dbReference type="Google" id="ProtNLM"/>
    </source>
</evidence>
<dbReference type="PROSITE" id="PS51257">
    <property type="entry name" value="PROKAR_LIPOPROTEIN"/>
    <property type="match status" value="1"/>
</dbReference>
<comment type="caution">
    <text evidence="3">The sequence shown here is derived from an EMBL/GenBank/DDBJ whole genome shotgun (WGS) entry which is preliminary data.</text>
</comment>
<evidence type="ECO:0000313" key="3">
    <source>
        <dbReference type="EMBL" id="GAA4065040.1"/>
    </source>
</evidence>
<organism evidence="3 4">
    <name type="scientific">Actinomadura miaoliensis</name>
    <dbReference type="NCBI Taxonomy" id="430685"/>
    <lineage>
        <taxon>Bacteria</taxon>
        <taxon>Bacillati</taxon>
        <taxon>Actinomycetota</taxon>
        <taxon>Actinomycetes</taxon>
        <taxon>Streptosporangiales</taxon>
        <taxon>Thermomonosporaceae</taxon>
        <taxon>Actinomadura</taxon>
    </lineage>
</organism>
<feature type="transmembrane region" description="Helical" evidence="2">
    <location>
        <begin position="117"/>
        <end position="136"/>
    </location>
</feature>
<accession>A0ABP7VDS5</accession>
<evidence type="ECO:0000313" key="4">
    <source>
        <dbReference type="Proteomes" id="UP001500683"/>
    </source>
</evidence>
<gene>
    <name evidence="3" type="ORF">GCM10022214_18850</name>
</gene>
<feature type="compositionally biased region" description="Basic and acidic residues" evidence="1">
    <location>
        <begin position="71"/>
        <end position="85"/>
    </location>
</feature>